<proteinExistence type="predicted"/>
<dbReference type="Proteomes" id="UP000538292">
    <property type="component" value="Unassembled WGS sequence"/>
</dbReference>
<reference evidence="1 2" key="1">
    <citation type="submission" date="2020-07" db="EMBL/GenBank/DDBJ databases">
        <title>Thermoactinomyces phylogeny.</title>
        <authorList>
            <person name="Dunlap C."/>
        </authorList>
    </citation>
    <scope>NUCLEOTIDE SEQUENCE [LARGE SCALE GENOMIC DNA]</scope>
    <source>
        <strain evidence="1 2">AMNI-1</strain>
    </source>
</reference>
<name>A0A7W2ARU0_9BACL</name>
<dbReference type="EMBL" id="JACEOL010000020">
    <property type="protein sequence ID" value="MBA4601955.1"/>
    <property type="molecule type" value="Genomic_DNA"/>
</dbReference>
<evidence type="ECO:0000313" key="2">
    <source>
        <dbReference type="Proteomes" id="UP000538292"/>
    </source>
</evidence>
<dbReference type="AlphaFoldDB" id="A0A7W2ARU0"/>
<evidence type="ECO:0000313" key="1">
    <source>
        <dbReference type="EMBL" id="MBA4601955.1"/>
    </source>
</evidence>
<gene>
    <name evidence="1" type="ORF">H2C83_06410</name>
</gene>
<comment type="caution">
    <text evidence="1">The sequence shown here is derived from an EMBL/GenBank/DDBJ whole genome shotgun (WGS) entry which is preliminary data.</text>
</comment>
<accession>A0A7W2ARU0</accession>
<keyword evidence="2" id="KW-1185">Reference proteome</keyword>
<organism evidence="1 2">
    <name type="scientific">Thermoactinomyces mirandus</name>
    <dbReference type="NCBI Taxonomy" id="2756294"/>
    <lineage>
        <taxon>Bacteria</taxon>
        <taxon>Bacillati</taxon>
        <taxon>Bacillota</taxon>
        <taxon>Bacilli</taxon>
        <taxon>Bacillales</taxon>
        <taxon>Thermoactinomycetaceae</taxon>
        <taxon>Thermoactinomyces</taxon>
    </lineage>
</organism>
<sequence length="69" mass="8317">MSIRYWYDQTNQKLIVQHCASRKTKVIKSPVKIDRFCKAQGITLDECKQVQSGEDRLGMFNRPWKLWKW</sequence>
<protein>
    <submittedName>
        <fullName evidence="1">Uncharacterized protein</fullName>
    </submittedName>
</protein>